<dbReference type="Ensembl" id="ENSSSCT00015054030.1">
    <property type="protein sequence ID" value="ENSSSCP00015021655.1"/>
    <property type="gene ID" value="ENSSSCG00015040455.1"/>
</dbReference>
<protein>
    <submittedName>
        <fullName evidence="1">NSL1 component of MIS12 kinetochore complex</fullName>
    </submittedName>
</protein>
<dbReference type="Pfam" id="PF08641">
    <property type="entry name" value="Mis14"/>
    <property type="match status" value="1"/>
</dbReference>
<dbReference type="Proteomes" id="UP000694726">
    <property type="component" value="Unplaced"/>
</dbReference>
<dbReference type="InterPro" id="IPR013950">
    <property type="entry name" value="Mis14/Nsl1"/>
</dbReference>
<dbReference type="GO" id="GO:0000776">
    <property type="term" value="C:kinetochore"/>
    <property type="evidence" value="ECO:0007669"/>
    <property type="project" value="InterPro"/>
</dbReference>
<dbReference type="PANTHER" id="PTHR31749:SF3">
    <property type="entry name" value="KINETOCHORE-ASSOCIATED PROTEIN NSL1 HOMOLOG"/>
    <property type="match status" value="1"/>
</dbReference>
<evidence type="ECO:0000313" key="2">
    <source>
        <dbReference type="Proteomes" id="UP000694726"/>
    </source>
</evidence>
<dbReference type="PANTHER" id="PTHR31749">
    <property type="entry name" value="KINETOCHORE-ASSOCIATED PROTEIN NSL1 HOMOLOG"/>
    <property type="match status" value="1"/>
</dbReference>
<sequence>MERAPSPLRDVERVARTDERTLVPAASRKDFRVRCTSKRAVMEMLELCGSFVQKLGDALPEEIREPVLRDAQWTFESAVQENVSINGQAWQEASDSCFMDSDIKVLEDQFDEIIVDVATKRKQYPRKILECVIKIIKAKQEVLKQYHPVVHPLGLKYDPDPAPRMENLKCRGEAIAEGISEAMKPQINVEYYCCLFFKSLPALIEQGDGFSQVLKMQPIIQLQRVHQEVFSGCCRKPDVKPESFIAQIETTPVETSTRKSTDLVLRRKRTKDCPQRKWYPLRPKRINLDT</sequence>
<dbReference type="AlphaFoldDB" id="A0A8D0NNN8"/>
<accession>A0A8D0NNN8</accession>
<dbReference type="GO" id="GO:0000070">
    <property type="term" value="P:mitotic sister chromatid segregation"/>
    <property type="evidence" value="ECO:0007669"/>
    <property type="project" value="InterPro"/>
</dbReference>
<reference evidence="1" key="1">
    <citation type="submission" date="2025-08" db="UniProtKB">
        <authorList>
            <consortium name="Ensembl"/>
        </authorList>
    </citation>
    <scope>IDENTIFICATION</scope>
</reference>
<evidence type="ECO:0000313" key="1">
    <source>
        <dbReference type="Ensembl" id="ENSSSCP00015021655.1"/>
    </source>
</evidence>
<organism evidence="1 2">
    <name type="scientific">Sus scrofa</name>
    <name type="common">Pig</name>
    <dbReference type="NCBI Taxonomy" id="9823"/>
    <lineage>
        <taxon>Eukaryota</taxon>
        <taxon>Metazoa</taxon>
        <taxon>Chordata</taxon>
        <taxon>Craniata</taxon>
        <taxon>Vertebrata</taxon>
        <taxon>Euteleostomi</taxon>
        <taxon>Mammalia</taxon>
        <taxon>Eutheria</taxon>
        <taxon>Laurasiatheria</taxon>
        <taxon>Artiodactyla</taxon>
        <taxon>Suina</taxon>
        <taxon>Suidae</taxon>
        <taxon>Sus</taxon>
    </lineage>
</organism>
<name>A0A8D0NNN8_PIG</name>
<proteinExistence type="predicted"/>